<keyword evidence="5" id="KW-0175">Coiled coil</keyword>
<dbReference type="SUPFAM" id="SSF53328">
    <property type="entry name" value="Formyltransferase"/>
    <property type="match status" value="1"/>
</dbReference>
<dbReference type="SUPFAM" id="SSF55021">
    <property type="entry name" value="ACT-like"/>
    <property type="match status" value="1"/>
</dbReference>
<feature type="active site" evidence="3">
    <location>
        <position position="247"/>
    </location>
</feature>
<evidence type="ECO:0000313" key="7">
    <source>
        <dbReference type="EMBL" id="AZV45555.1"/>
    </source>
</evidence>
<dbReference type="InterPro" id="IPR004810">
    <property type="entry name" value="PurU"/>
</dbReference>
<dbReference type="EC" id="3.5.1.10" evidence="3 4"/>
<dbReference type="NCBIfam" id="TIGR00655">
    <property type="entry name" value="PurU"/>
    <property type="match status" value="1"/>
</dbReference>
<dbReference type="PROSITE" id="PS51671">
    <property type="entry name" value="ACT"/>
    <property type="match status" value="1"/>
</dbReference>
<dbReference type="UniPathway" id="UPA00074">
    <property type="reaction ID" value="UER00170"/>
</dbReference>
<name>A0A3Q9RS74_9BACI</name>
<accession>A0A3Q9RS74</accession>
<dbReference type="GO" id="GO:0006730">
    <property type="term" value="P:one-carbon metabolic process"/>
    <property type="evidence" value="ECO:0007669"/>
    <property type="project" value="UniProtKB-KW"/>
</dbReference>
<dbReference type="InterPro" id="IPR041729">
    <property type="entry name" value="Formyl-FH4-Hydrolase_C"/>
</dbReference>
<organism evidence="7 8">
    <name type="scientific">Peribacillus asahii</name>
    <dbReference type="NCBI Taxonomy" id="228899"/>
    <lineage>
        <taxon>Bacteria</taxon>
        <taxon>Bacillati</taxon>
        <taxon>Bacillota</taxon>
        <taxon>Bacilli</taxon>
        <taxon>Bacillales</taxon>
        <taxon>Bacillaceae</taxon>
        <taxon>Peribacillus</taxon>
    </lineage>
</organism>
<dbReference type="CDD" id="cd08648">
    <property type="entry name" value="FMT_core_Formyl-FH4-Hydrolase_C"/>
    <property type="match status" value="1"/>
</dbReference>
<dbReference type="InterPro" id="IPR036477">
    <property type="entry name" value="Formyl_transf_N_sf"/>
</dbReference>
<evidence type="ECO:0000256" key="2">
    <source>
        <dbReference type="ARBA" id="ARBA00022801"/>
    </source>
</evidence>
<evidence type="ECO:0000256" key="1">
    <source>
        <dbReference type="ARBA" id="ARBA00022563"/>
    </source>
</evidence>
<reference evidence="7 8" key="1">
    <citation type="submission" date="2018-01" db="EMBL/GenBank/DDBJ databases">
        <title>Bacillus asahii Genome sequencing and assembly.</title>
        <authorList>
            <person name="Jiang H."/>
            <person name="Feng Y."/>
            <person name="Zhao F."/>
            <person name="Lin X."/>
        </authorList>
    </citation>
    <scope>NUCLEOTIDE SEQUENCE [LARGE SCALE GENOMIC DNA]</scope>
    <source>
        <strain evidence="7 8">OM18</strain>
    </source>
</reference>
<dbReference type="NCBIfam" id="NF004684">
    <property type="entry name" value="PRK06027.1"/>
    <property type="match status" value="1"/>
</dbReference>
<comment type="catalytic activity">
    <reaction evidence="3">
        <text>(6R)-10-formyltetrahydrofolate + H2O = (6S)-5,6,7,8-tetrahydrofolate + formate + H(+)</text>
        <dbReference type="Rhea" id="RHEA:19833"/>
        <dbReference type="ChEBI" id="CHEBI:15377"/>
        <dbReference type="ChEBI" id="CHEBI:15378"/>
        <dbReference type="ChEBI" id="CHEBI:15740"/>
        <dbReference type="ChEBI" id="CHEBI:57453"/>
        <dbReference type="ChEBI" id="CHEBI:195366"/>
        <dbReference type="EC" id="3.5.1.10"/>
    </reaction>
</comment>
<keyword evidence="2 3" id="KW-0378">Hydrolase</keyword>
<dbReference type="Gene3D" id="3.30.70.260">
    <property type="match status" value="1"/>
</dbReference>
<evidence type="ECO:0000256" key="4">
    <source>
        <dbReference type="NCBIfam" id="TIGR00655"/>
    </source>
</evidence>
<comment type="function">
    <text evidence="3">Catalyzes the hydrolysis of 10-formyltetrahydrofolate (formyl-FH4) to formate and tetrahydrofolate (FH4).</text>
</comment>
<dbReference type="Proteomes" id="UP000283095">
    <property type="component" value="Chromosome"/>
</dbReference>
<dbReference type="Pfam" id="PF00551">
    <property type="entry name" value="Formyl_trans_N"/>
    <property type="match status" value="1"/>
</dbReference>
<dbReference type="InterPro" id="IPR044074">
    <property type="entry name" value="PurU_ACT"/>
</dbReference>
<dbReference type="CDD" id="cd04875">
    <property type="entry name" value="ACT_F4HF-DF"/>
    <property type="match status" value="1"/>
</dbReference>
<dbReference type="Pfam" id="PF01842">
    <property type="entry name" value="ACT"/>
    <property type="match status" value="1"/>
</dbReference>
<feature type="coiled-coil region" evidence="5">
    <location>
        <begin position="66"/>
        <end position="93"/>
    </location>
</feature>
<dbReference type="KEGG" id="pasa:BAOM_4998"/>
<comment type="similarity">
    <text evidence="3">Belongs to the PurU family.</text>
</comment>
<dbReference type="PRINTS" id="PR01575">
    <property type="entry name" value="FFH4HYDRLASE"/>
</dbReference>
<dbReference type="InterPro" id="IPR002376">
    <property type="entry name" value="Formyl_transf_N"/>
</dbReference>
<comment type="pathway">
    <text evidence="3">Purine metabolism; IMP biosynthesis via de novo pathway; formate from 10-formyl-5,6,7,8-tetrahydrofolate: step 1/1.</text>
</comment>
<gene>
    <name evidence="3 7" type="primary">purU</name>
    <name evidence="7" type="ORF">BAOM_4998</name>
</gene>
<dbReference type="EMBL" id="CP026095">
    <property type="protein sequence ID" value="AZV45555.1"/>
    <property type="molecule type" value="Genomic_DNA"/>
</dbReference>
<evidence type="ECO:0000256" key="3">
    <source>
        <dbReference type="HAMAP-Rule" id="MF_01927"/>
    </source>
</evidence>
<feature type="domain" description="ACT" evidence="6">
    <location>
        <begin position="24"/>
        <end position="105"/>
    </location>
</feature>
<dbReference type="HAMAP" id="MF_01927">
    <property type="entry name" value="PurU"/>
    <property type="match status" value="1"/>
</dbReference>
<dbReference type="PANTHER" id="PTHR42706:SF1">
    <property type="entry name" value="FORMYLTETRAHYDROFOLATE DEFORMYLASE 2, MITOCHONDRIAL"/>
    <property type="match status" value="1"/>
</dbReference>
<dbReference type="Gene3D" id="3.40.50.170">
    <property type="entry name" value="Formyl transferase, N-terminal domain"/>
    <property type="match status" value="1"/>
</dbReference>
<proteinExistence type="inferred from homology"/>
<keyword evidence="3" id="KW-0658">Purine biosynthesis</keyword>
<protein>
    <recommendedName>
        <fullName evidence="3 4">Formyltetrahydrofolate deformylase</fullName>
        <ecNumber evidence="3 4">3.5.1.10</ecNumber>
    </recommendedName>
    <alternativeName>
        <fullName evidence="3">Formyl-FH(4) hydrolase</fullName>
    </alternativeName>
</protein>
<keyword evidence="1 3" id="KW-0554">One-carbon metabolism</keyword>
<evidence type="ECO:0000313" key="8">
    <source>
        <dbReference type="Proteomes" id="UP000283095"/>
    </source>
</evidence>
<dbReference type="PANTHER" id="PTHR42706">
    <property type="entry name" value="FORMYLTETRAHYDROFOLATE DEFORMYLASE"/>
    <property type="match status" value="1"/>
</dbReference>
<evidence type="ECO:0000256" key="5">
    <source>
        <dbReference type="SAM" id="Coils"/>
    </source>
</evidence>
<sequence>MGKVSNFVQEQLRAYRKKNENIGRLIIKCPDRPGIVATVTAFLKEHNANIVELSQYSMNPEGGTFFTRIEFECPDLKKQAEKLEQEFQEVADQFSMEWKFNYVSDLKRAAIFVSKEPHCLLELLWEWQSGDLMMDIALVISNHEDARETVEALQIPYYYIPANKDIRKEVEEKQLKLLQVFEVDLIILARYMQILTPDFVAAHPNKIINIHHSFLPAFIGARPYERAYDRGVKLIGATSHYVTNDLDEGPIIEQDIGRVNHRDSAEDMKKAGRTIERRVLARAVKWHIEDRVIVHGNKTVVF</sequence>
<dbReference type="PIRSF" id="PIRSF036480">
    <property type="entry name" value="FormyFH4_hydr"/>
    <property type="match status" value="1"/>
</dbReference>
<dbReference type="GO" id="GO:0008864">
    <property type="term" value="F:formyltetrahydrofolate deformylase activity"/>
    <property type="evidence" value="ECO:0007669"/>
    <property type="project" value="UniProtKB-UniRule"/>
</dbReference>
<dbReference type="AlphaFoldDB" id="A0A3Q9RS74"/>
<dbReference type="GO" id="GO:0006189">
    <property type="term" value="P:'de novo' IMP biosynthetic process"/>
    <property type="evidence" value="ECO:0007669"/>
    <property type="project" value="UniProtKB-UniRule"/>
</dbReference>
<evidence type="ECO:0000259" key="6">
    <source>
        <dbReference type="PROSITE" id="PS51671"/>
    </source>
</evidence>
<dbReference type="InterPro" id="IPR045865">
    <property type="entry name" value="ACT-like_dom_sf"/>
</dbReference>
<dbReference type="InterPro" id="IPR002912">
    <property type="entry name" value="ACT_dom"/>
</dbReference>